<protein>
    <submittedName>
        <fullName evidence="2">Uncharacterized protein</fullName>
    </submittedName>
</protein>
<organism evidence="2">
    <name type="scientific">Myoviridae sp. ctool15</name>
    <dbReference type="NCBI Taxonomy" id="2826696"/>
    <lineage>
        <taxon>Viruses</taxon>
        <taxon>Duplodnaviria</taxon>
        <taxon>Heunggongvirae</taxon>
        <taxon>Uroviricota</taxon>
        <taxon>Caudoviricetes</taxon>
    </lineage>
</organism>
<reference evidence="2" key="1">
    <citation type="journal article" date="2021" name="Proc. Natl. Acad. Sci. U.S.A.">
        <title>A Catalog of Tens of Thousands of Viruses from Human Metagenomes Reveals Hidden Associations with Chronic Diseases.</title>
        <authorList>
            <person name="Tisza M.J."/>
            <person name="Buck C.B."/>
        </authorList>
    </citation>
    <scope>NUCLEOTIDE SEQUENCE</scope>
    <source>
        <strain evidence="2">Ctool15</strain>
    </source>
</reference>
<dbReference type="NCBIfam" id="NF047353">
    <property type="entry name" value="tube_lmo2291"/>
    <property type="match status" value="1"/>
</dbReference>
<feature type="compositionally biased region" description="Polar residues" evidence="1">
    <location>
        <begin position="146"/>
        <end position="164"/>
    </location>
</feature>
<name>A0A8S5QYN5_9CAUD</name>
<sequence length="164" mass="17150">MKLSELMAGVTPSPDYEGIVTAGDMVLAVDFSGEATGPSDYIVADEGVTEQSGALEATTAESTYLRSGTRTTKTGTTRTFTVTGDRFAGDEFQDALLAHSIKYGTGQAVIRPYVYFNMLTGKGEQGSISIAVEDDHSGTAGENAGWSATLTSSGTPKEYTYSAS</sequence>
<proteinExistence type="predicted"/>
<dbReference type="EMBL" id="BK015762">
    <property type="protein sequence ID" value="DAE23929.1"/>
    <property type="molecule type" value="Genomic_DNA"/>
</dbReference>
<accession>A0A8S5QYN5</accession>
<evidence type="ECO:0000313" key="2">
    <source>
        <dbReference type="EMBL" id="DAE23929.1"/>
    </source>
</evidence>
<evidence type="ECO:0000256" key="1">
    <source>
        <dbReference type="SAM" id="MobiDB-lite"/>
    </source>
</evidence>
<feature type="region of interest" description="Disordered" evidence="1">
    <location>
        <begin position="134"/>
        <end position="164"/>
    </location>
</feature>